<dbReference type="EMBL" id="JARBHB010000003">
    <property type="protein sequence ID" value="KAJ8888032.1"/>
    <property type="molecule type" value="Genomic_DNA"/>
</dbReference>
<feature type="compositionally biased region" description="Basic and acidic residues" evidence="1">
    <location>
        <begin position="8"/>
        <end position="25"/>
    </location>
</feature>
<feature type="region of interest" description="Disordered" evidence="1">
    <location>
        <begin position="211"/>
        <end position="235"/>
    </location>
</feature>
<keyword evidence="3" id="KW-1185">Reference proteome</keyword>
<feature type="compositionally biased region" description="Basic residues" evidence="1">
    <location>
        <begin position="211"/>
        <end position="220"/>
    </location>
</feature>
<sequence length="369" mass="41605">MRVIEASMEQRRNERARETGDHRENPPTCGIVRHDSNLRKSMRRRGHPLPAWIAAGREMRGARSMRAATRMRGRHDARLSHGPTCAANEAAARQTPVETWRADVERLCWRLPEDSNPEPPAPKAGGSLQPREVDILTEGTGFNVRVGRREVSFLPSERTVLLITAEGSGNPRHDHPAWVEVGALGGPVQSANIVVGVPLHSEIEREHELHKLKRRGHKLEKHTARPQEKHLHAKQIRSGSFISRGPPAGRRCRAVSLCAVLLEDYENYATNMAPMCRRLPTDRRYKTNFRLWADRARWRVGSDKLGRACAARGMMYRYIAPARRAPASLRRRRGTCNLRRPWVSFIGRSCSVTPDTPAAIRHGADQLAP</sequence>
<feature type="region of interest" description="Disordered" evidence="1">
    <location>
        <begin position="1"/>
        <end position="26"/>
    </location>
</feature>
<protein>
    <submittedName>
        <fullName evidence="2">Uncharacterized protein</fullName>
    </submittedName>
</protein>
<comment type="caution">
    <text evidence="2">The sequence shown here is derived from an EMBL/GenBank/DDBJ whole genome shotgun (WGS) entry which is preliminary data.</text>
</comment>
<name>A0ABQ9HUF8_9NEOP</name>
<gene>
    <name evidence="2" type="ORF">PR048_007517</name>
</gene>
<evidence type="ECO:0000313" key="2">
    <source>
        <dbReference type="EMBL" id="KAJ8888032.1"/>
    </source>
</evidence>
<evidence type="ECO:0000256" key="1">
    <source>
        <dbReference type="SAM" id="MobiDB-lite"/>
    </source>
</evidence>
<feature type="compositionally biased region" description="Basic and acidic residues" evidence="1">
    <location>
        <begin position="221"/>
        <end position="230"/>
    </location>
</feature>
<accession>A0ABQ9HUF8</accession>
<proteinExistence type="predicted"/>
<organism evidence="2 3">
    <name type="scientific">Dryococelus australis</name>
    <dbReference type="NCBI Taxonomy" id="614101"/>
    <lineage>
        <taxon>Eukaryota</taxon>
        <taxon>Metazoa</taxon>
        <taxon>Ecdysozoa</taxon>
        <taxon>Arthropoda</taxon>
        <taxon>Hexapoda</taxon>
        <taxon>Insecta</taxon>
        <taxon>Pterygota</taxon>
        <taxon>Neoptera</taxon>
        <taxon>Polyneoptera</taxon>
        <taxon>Phasmatodea</taxon>
        <taxon>Verophasmatodea</taxon>
        <taxon>Anareolatae</taxon>
        <taxon>Phasmatidae</taxon>
        <taxon>Eurycanthinae</taxon>
        <taxon>Dryococelus</taxon>
    </lineage>
</organism>
<evidence type="ECO:0000313" key="3">
    <source>
        <dbReference type="Proteomes" id="UP001159363"/>
    </source>
</evidence>
<dbReference type="Proteomes" id="UP001159363">
    <property type="component" value="Chromosome 3"/>
</dbReference>
<reference evidence="2 3" key="1">
    <citation type="submission" date="2023-02" db="EMBL/GenBank/DDBJ databases">
        <title>LHISI_Scaffold_Assembly.</title>
        <authorList>
            <person name="Stuart O.P."/>
            <person name="Cleave R."/>
            <person name="Magrath M.J.L."/>
            <person name="Mikheyev A.S."/>
        </authorList>
    </citation>
    <scope>NUCLEOTIDE SEQUENCE [LARGE SCALE GENOMIC DNA]</scope>
    <source>
        <strain evidence="2">Daus_M_001</strain>
        <tissue evidence="2">Leg muscle</tissue>
    </source>
</reference>